<dbReference type="EMBL" id="OANT01000007">
    <property type="protein sequence ID" value="SNX46009.1"/>
    <property type="molecule type" value="Genomic_DNA"/>
</dbReference>
<sequence>MMKKLTLATALIATTASFVALNANAYQAEVGGNYSYLDPDRGDSISQFGVNGKYYFEPVQTKDSPLAEAAFLNRSSNVNAAIDYGDNDGTKNSQYGVGAEYFVPNSDFYVSGNISRSEYKVDRRNIDTKTTHYNAEVGYLPAPGLLVAVGAQGYDTKHGGDGVDPTLRAKYVTNVGGNDINVEARGVFGDDENKQYYVGGDYYFDKTLSFGADYSKDKSIDQDQWGIKAKKFINTNLSVDGRLGFGDDYNTYTVGANYRF</sequence>
<keyword evidence="1" id="KW-0732">Signal</keyword>
<proteinExistence type="predicted"/>
<gene>
    <name evidence="2" type="ORF">SAMN05421731_10796</name>
</gene>
<evidence type="ECO:0000313" key="3">
    <source>
        <dbReference type="Proteomes" id="UP000219042"/>
    </source>
</evidence>
<feature type="signal peptide" evidence="1">
    <location>
        <begin position="1"/>
        <end position="25"/>
    </location>
</feature>
<accession>A0A240ECW5</accession>
<protein>
    <submittedName>
        <fullName evidence="2">General porin</fullName>
    </submittedName>
</protein>
<dbReference type="Pfam" id="PF16956">
    <property type="entry name" value="Porin_7"/>
    <property type="match status" value="2"/>
</dbReference>
<name>A0A240ECW5_9GAMM</name>
<feature type="chain" id="PRO_5013303450" evidence="1">
    <location>
        <begin position="26"/>
        <end position="260"/>
    </location>
</feature>
<evidence type="ECO:0000256" key="1">
    <source>
        <dbReference type="SAM" id="SignalP"/>
    </source>
</evidence>
<reference evidence="3" key="1">
    <citation type="submission" date="2016-09" db="EMBL/GenBank/DDBJ databases">
        <authorList>
            <person name="Varghese N."/>
            <person name="Submissions S."/>
        </authorList>
    </citation>
    <scope>NUCLEOTIDE SEQUENCE [LARGE SCALE GENOMIC DNA]</scope>
    <source>
        <strain evidence="3">ANC 4466</strain>
    </source>
</reference>
<dbReference type="Proteomes" id="UP000219042">
    <property type="component" value="Unassembled WGS sequence"/>
</dbReference>
<evidence type="ECO:0000313" key="2">
    <source>
        <dbReference type="EMBL" id="SNX46009.1"/>
    </source>
</evidence>
<keyword evidence="3" id="KW-1185">Reference proteome</keyword>
<dbReference type="InterPro" id="IPR031593">
    <property type="entry name" value="Porin_7"/>
</dbReference>
<organism evidence="2 3">
    <name type="scientific">Acinetobacter puyangensis</name>
    <dbReference type="NCBI Taxonomy" id="1096779"/>
    <lineage>
        <taxon>Bacteria</taxon>
        <taxon>Pseudomonadati</taxon>
        <taxon>Pseudomonadota</taxon>
        <taxon>Gammaproteobacteria</taxon>
        <taxon>Moraxellales</taxon>
        <taxon>Moraxellaceae</taxon>
        <taxon>Acinetobacter</taxon>
    </lineage>
</organism>
<dbReference type="AlphaFoldDB" id="A0A240ECW5"/>
<dbReference type="SUPFAM" id="SSF56935">
    <property type="entry name" value="Porins"/>
    <property type="match status" value="1"/>
</dbReference>